<dbReference type="InterPro" id="IPR029058">
    <property type="entry name" value="AB_hydrolase_fold"/>
</dbReference>
<sequence length="359" mass="39507">MSHFIPRQIPDTLGTVNSSEWRDRPTQTYFGPASWQARLLALGAAVFLRTSIAVLTVIGMIINRFWPAALQRARLDLIDLPMRYIRALPGTEVTRERLTDCPAEWVVAPAARDSDRVIVYFHGSALVTLGLNSHRRFASKLSEATGAKVFNVGYRLAPLAGVDEAISDGMCAYRRVLDAGFSADRIVMAGDSAGGLMAVTTALTARDAGLPVPAGQVLMSALTSSDMEIKRQAARAHRDPFFPFMAFMFIYRVFATVNGTRELPVMPPESELHDLGPFLLQVANNEMLRNDTFVLADKLTAAGVPNWVQIWDRALHMFQLSFDFNPDARRAIAEIADFVDYVTAAAPSLDSTRSDTAIQ</sequence>
<proteinExistence type="inferred from homology"/>
<evidence type="ECO:0000313" key="5">
    <source>
        <dbReference type="EMBL" id="BBX23759.1"/>
    </source>
</evidence>
<dbReference type="AlphaFoldDB" id="A0AAD1MJ88"/>
<dbReference type="PANTHER" id="PTHR48081:SF30">
    <property type="entry name" value="ACETYL-HYDROLASE LIPR-RELATED"/>
    <property type="match status" value="1"/>
</dbReference>
<dbReference type="PANTHER" id="PTHR48081">
    <property type="entry name" value="AB HYDROLASE SUPERFAMILY PROTEIN C4A8.06C"/>
    <property type="match status" value="1"/>
</dbReference>
<feature type="domain" description="Alpha/beta hydrolase fold-3" evidence="4">
    <location>
        <begin position="118"/>
        <end position="319"/>
    </location>
</feature>
<keyword evidence="6" id="KW-1185">Reference proteome</keyword>
<evidence type="ECO:0000256" key="3">
    <source>
        <dbReference type="SAM" id="Phobius"/>
    </source>
</evidence>
<evidence type="ECO:0000256" key="2">
    <source>
        <dbReference type="ARBA" id="ARBA00022801"/>
    </source>
</evidence>
<gene>
    <name evidence="5" type="ORF">MTER_31700</name>
</gene>
<evidence type="ECO:0000259" key="4">
    <source>
        <dbReference type="Pfam" id="PF07859"/>
    </source>
</evidence>
<dbReference type="Pfam" id="PF07859">
    <property type="entry name" value="Abhydrolase_3"/>
    <property type="match status" value="1"/>
</dbReference>
<comment type="similarity">
    <text evidence="1">Belongs to the 'GDXG' lipolytic enzyme family.</text>
</comment>
<dbReference type="Proteomes" id="UP000467636">
    <property type="component" value="Chromosome"/>
</dbReference>
<feature type="transmembrane region" description="Helical" evidence="3">
    <location>
        <begin position="39"/>
        <end position="62"/>
    </location>
</feature>
<keyword evidence="3" id="KW-0472">Membrane</keyword>
<keyword evidence="3" id="KW-0812">Transmembrane</keyword>
<evidence type="ECO:0000256" key="1">
    <source>
        <dbReference type="ARBA" id="ARBA00010515"/>
    </source>
</evidence>
<protein>
    <submittedName>
        <fullName evidence="5">Lipase/esterase</fullName>
    </submittedName>
</protein>
<dbReference type="InterPro" id="IPR050300">
    <property type="entry name" value="GDXG_lipolytic_enzyme"/>
</dbReference>
<dbReference type="SUPFAM" id="SSF53474">
    <property type="entry name" value="alpha/beta-Hydrolases"/>
    <property type="match status" value="1"/>
</dbReference>
<reference evidence="5 6" key="1">
    <citation type="journal article" date="2019" name="Emerg. Microbes Infect.">
        <title>Comprehensive subspecies identification of 175 nontuberculous mycobacteria species based on 7547 genomic profiles.</title>
        <authorList>
            <person name="Matsumoto Y."/>
            <person name="Kinjo T."/>
            <person name="Motooka D."/>
            <person name="Nabeya D."/>
            <person name="Jung N."/>
            <person name="Uechi K."/>
            <person name="Horii T."/>
            <person name="Iida T."/>
            <person name="Fujita J."/>
            <person name="Nakamura S."/>
        </authorList>
    </citation>
    <scope>NUCLEOTIDE SEQUENCE [LARGE SCALE GENOMIC DNA]</scope>
    <source>
        <strain evidence="5 6">JCM 12143</strain>
    </source>
</reference>
<dbReference type="GO" id="GO:0004806">
    <property type="term" value="F:triacylglycerol lipase activity"/>
    <property type="evidence" value="ECO:0007669"/>
    <property type="project" value="TreeGrafter"/>
</dbReference>
<evidence type="ECO:0000313" key="6">
    <source>
        <dbReference type="Proteomes" id="UP000467636"/>
    </source>
</evidence>
<name>A0AAD1MJ88_9MYCO</name>
<dbReference type="InterPro" id="IPR013094">
    <property type="entry name" value="AB_hydrolase_3"/>
</dbReference>
<keyword evidence="2" id="KW-0378">Hydrolase</keyword>
<dbReference type="EMBL" id="AP022564">
    <property type="protein sequence ID" value="BBX23759.1"/>
    <property type="molecule type" value="Genomic_DNA"/>
</dbReference>
<organism evidence="5 6">
    <name type="scientific">Mycolicibacter terrae</name>
    <dbReference type="NCBI Taxonomy" id="1788"/>
    <lineage>
        <taxon>Bacteria</taxon>
        <taxon>Bacillati</taxon>
        <taxon>Actinomycetota</taxon>
        <taxon>Actinomycetes</taxon>
        <taxon>Mycobacteriales</taxon>
        <taxon>Mycobacteriaceae</taxon>
        <taxon>Mycolicibacter</taxon>
    </lineage>
</organism>
<accession>A0AAD1MJ88</accession>
<keyword evidence="3" id="KW-1133">Transmembrane helix</keyword>
<dbReference type="Gene3D" id="3.40.50.1820">
    <property type="entry name" value="alpha/beta hydrolase"/>
    <property type="match status" value="1"/>
</dbReference>